<dbReference type="RefSeq" id="WP_256301206.1">
    <property type="nucleotide sequence ID" value="NZ_JAOQKE010000003.1"/>
</dbReference>
<reference evidence="3 4" key="1">
    <citation type="journal article" date="2021" name="ISME Commun">
        <title>Automated analysis of genomic sequences facilitates high-throughput and comprehensive description of bacteria.</title>
        <authorList>
            <person name="Hitch T.C.A."/>
        </authorList>
    </citation>
    <scope>NUCLEOTIDE SEQUENCE [LARGE SCALE GENOMIC DNA]</scope>
    <source>
        <strain evidence="3 4">Sanger_29</strain>
    </source>
</reference>
<dbReference type="Gene3D" id="3.40.50.1820">
    <property type="entry name" value="alpha/beta hydrolase"/>
    <property type="match status" value="1"/>
</dbReference>
<dbReference type="Proteomes" id="UP001652338">
    <property type="component" value="Unassembled WGS sequence"/>
</dbReference>
<dbReference type="GO" id="GO:0016787">
    <property type="term" value="F:hydrolase activity"/>
    <property type="evidence" value="ECO:0007669"/>
    <property type="project" value="UniProtKB-KW"/>
</dbReference>
<organism evidence="3 4">
    <name type="scientific">Muricoprocola aceti</name>
    <dbReference type="NCBI Taxonomy" id="2981772"/>
    <lineage>
        <taxon>Bacteria</taxon>
        <taxon>Bacillati</taxon>
        <taxon>Bacillota</taxon>
        <taxon>Clostridia</taxon>
        <taxon>Lachnospirales</taxon>
        <taxon>Lachnospiraceae</taxon>
        <taxon>Muricoprocola</taxon>
    </lineage>
</organism>
<protein>
    <submittedName>
        <fullName evidence="3">Alpha/beta hydrolase</fullName>
    </submittedName>
</protein>
<dbReference type="InterPro" id="IPR029058">
    <property type="entry name" value="AB_hydrolase_fold"/>
</dbReference>
<name>A0ABT2SJH7_9FIRM</name>
<accession>A0ABT2SJH7</accession>
<dbReference type="PANTHER" id="PTHR48081">
    <property type="entry name" value="AB HYDROLASE SUPERFAMILY PROTEIN C4A8.06C"/>
    <property type="match status" value="1"/>
</dbReference>
<dbReference type="EMBL" id="JAOQKE010000003">
    <property type="protein sequence ID" value="MCU6724652.1"/>
    <property type="molecule type" value="Genomic_DNA"/>
</dbReference>
<feature type="domain" description="Alpha/beta hydrolase fold-3" evidence="2">
    <location>
        <begin position="63"/>
        <end position="268"/>
    </location>
</feature>
<evidence type="ECO:0000256" key="1">
    <source>
        <dbReference type="ARBA" id="ARBA00022801"/>
    </source>
</evidence>
<evidence type="ECO:0000313" key="4">
    <source>
        <dbReference type="Proteomes" id="UP001652338"/>
    </source>
</evidence>
<evidence type="ECO:0000313" key="3">
    <source>
        <dbReference type="EMBL" id="MCU6724652.1"/>
    </source>
</evidence>
<dbReference type="InterPro" id="IPR050300">
    <property type="entry name" value="GDXG_lipolytic_enzyme"/>
</dbReference>
<dbReference type="InterPro" id="IPR013094">
    <property type="entry name" value="AB_hydrolase_3"/>
</dbReference>
<dbReference type="SUPFAM" id="SSF53474">
    <property type="entry name" value="alpha/beta-Hydrolases"/>
    <property type="match status" value="1"/>
</dbReference>
<evidence type="ECO:0000259" key="2">
    <source>
        <dbReference type="Pfam" id="PF07859"/>
    </source>
</evidence>
<dbReference type="PANTHER" id="PTHR48081:SF8">
    <property type="entry name" value="ALPHA_BETA HYDROLASE FOLD-3 DOMAIN-CONTAINING PROTEIN-RELATED"/>
    <property type="match status" value="1"/>
</dbReference>
<comment type="caution">
    <text evidence="3">The sequence shown here is derived from an EMBL/GenBank/DDBJ whole genome shotgun (WGS) entry which is preliminary data.</text>
</comment>
<sequence>MSDIKADISTLVKQARESEHKKNCAKGLDVAHMAHKRIVPTTVGDITVLEYGFSSDTPEPFMIDLHGGGFIFNTADVDEQIILQMRRVVPHAKFISIDYPKAPEYPFPAAPDSIYETIRFYVEHAQDLGIDTEKMVIGGHSAGANLATVTCLRCQERREFFFKGQILDYPPLDLKTPAKEKPAPTGCIPPDLAELFNACYVGSYDAAFPEISPIFTKAENLHNMPPAFIITCGHDSLYEEGIQYASMLEKSGVSVSLHQYPDELHGFTYDNTPSAIEAINSMADFFKHCIQN</sequence>
<keyword evidence="4" id="KW-1185">Reference proteome</keyword>
<dbReference type="Pfam" id="PF07859">
    <property type="entry name" value="Abhydrolase_3"/>
    <property type="match status" value="1"/>
</dbReference>
<gene>
    <name evidence="3" type="ORF">OCV47_04635</name>
</gene>
<keyword evidence="1 3" id="KW-0378">Hydrolase</keyword>
<proteinExistence type="predicted"/>